<dbReference type="EMBL" id="ML208268">
    <property type="protein sequence ID" value="TFK74433.1"/>
    <property type="molecule type" value="Genomic_DNA"/>
</dbReference>
<protein>
    <submittedName>
        <fullName evidence="1">Isochorismatase hydrolase</fullName>
    </submittedName>
</protein>
<reference evidence="1 2" key="1">
    <citation type="journal article" date="2019" name="Nat. Ecol. Evol.">
        <title>Megaphylogeny resolves global patterns of mushroom evolution.</title>
        <authorList>
            <person name="Varga T."/>
            <person name="Krizsan K."/>
            <person name="Foldi C."/>
            <person name="Dima B."/>
            <person name="Sanchez-Garcia M."/>
            <person name="Sanchez-Ramirez S."/>
            <person name="Szollosi G.J."/>
            <person name="Szarkandi J.G."/>
            <person name="Papp V."/>
            <person name="Albert L."/>
            <person name="Andreopoulos W."/>
            <person name="Angelini C."/>
            <person name="Antonin V."/>
            <person name="Barry K.W."/>
            <person name="Bougher N.L."/>
            <person name="Buchanan P."/>
            <person name="Buyck B."/>
            <person name="Bense V."/>
            <person name="Catcheside P."/>
            <person name="Chovatia M."/>
            <person name="Cooper J."/>
            <person name="Damon W."/>
            <person name="Desjardin D."/>
            <person name="Finy P."/>
            <person name="Geml J."/>
            <person name="Haridas S."/>
            <person name="Hughes K."/>
            <person name="Justo A."/>
            <person name="Karasinski D."/>
            <person name="Kautmanova I."/>
            <person name="Kiss B."/>
            <person name="Kocsube S."/>
            <person name="Kotiranta H."/>
            <person name="LaButti K.M."/>
            <person name="Lechner B.E."/>
            <person name="Liimatainen K."/>
            <person name="Lipzen A."/>
            <person name="Lukacs Z."/>
            <person name="Mihaltcheva S."/>
            <person name="Morgado L.N."/>
            <person name="Niskanen T."/>
            <person name="Noordeloos M.E."/>
            <person name="Ohm R.A."/>
            <person name="Ortiz-Santana B."/>
            <person name="Ovrebo C."/>
            <person name="Racz N."/>
            <person name="Riley R."/>
            <person name="Savchenko A."/>
            <person name="Shiryaev A."/>
            <person name="Soop K."/>
            <person name="Spirin V."/>
            <person name="Szebenyi C."/>
            <person name="Tomsovsky M."/>
            <person name="Tulloss R.E."/>
            <person name="Uehling J."/>
            <person name="Grigoriev I.V."/>
            <person name="Vagvolgyi C."/>
            <person name="Papp T."/>
            <person name="Martin F.M."/>
            <person name="Miettinen O."/>
            <person name="Hibbett D.S."/>
            <person name="Nagy L.G."/>
        </authorList>
    </citation>
    <scope>NUCLEOTIDE SEQUENCE [LARGE SCALE GENOMIC DNA]</scope>
    <source>
        <strain evidence="1 2">NL-1719</strain>
    </source>
</reference>
<name>A0ACD3B8Q8_9AGAR</name>
<evidence type="ECO:0000313" key="2">
    <source>
        <dbReference type="Proteomes" id="UP000308600"/>
    </source>
</evidence>
<accession>A0ACD3B8Q8</accession>
<proteinExistence type="predicted"/>
<organism evidence="1 2">
    <name type="scientific">Pluteus cervinus</name>
    <dbReference type="NCBI Taxonomy" id="181527"/>
    <lineage>
        <taxon>Eukaryota</taxon>
        <taxon>Fungi</taxon>
        <taxon>Dikarya</taxon>
        <taxon>Basidiomycota</taxon>
        <taxon>Agaricomycotina</taxon>
        <taxon>Agaricomycetes</taxon>
        <taxon>Agaricomycetidae</taxon>
        <taxon>Agaricales</taxon>
        <taxon>Pluteineae</taxon>
        <taxon>Pluteaceae</taxon>
        <taxon>Pluteus</taxon>
    </lineage>
</organism>
<sequence length="232" mass="25297">MAQFNPASTLFFLCDLQTKFRPAIFAFDHVVNTTNKLLKLAKILGIEVVATTQNTRGAQFRQYLLIPLTPDTLALGPIDPAIDLLSLGDLHLGTFDKTLFSMLTADVKQLLDSRPHIRSVVLFGIESHICITQTALSLLALPARIKPYVVADGVSSTNAHEIPLALDRLRQEGAVVATSESLAFQLIGDAGRPEFKTFSALVKQEKERTTAAVNTFLGPKDDSTSPYARSSM</sequence>
<evidence type="ECO:0000313" key="1">
    <source>
        <dbReference type="EMBL" id="TFK74433.1"/>
    </source>
</evidence>
<gene>
    <name evidence="1" type="ORF">BDN72DRAFT_893125</name>
</gene>
<dbReference type="Proteomes" id="UP000308600">
    <property type="component" value="Unassembled WGS sequence"/>
</dbReference>
<keyword evidence="1" id="KW-0378">Hydrolase</keyword>
<keyword evidence="2" id="KW-1185">Reference proteome</keyword>